<evidence type="ECO:0000256" key="1">
    <source>
        <dbReference type="ARBA" id="ARBA00022723"/>
    </source>
</evidence>
<sequence>MMLQSTAFKLLLPQDALLIERGRCLRHRLSSSSCRNCFTTCATGALTWTETGLDWDKEKCTGCMLCAADCPTDALTSNQLTVGDLLQRLDEVDTPLLACSFEPQTQGHARVPCLGLLADPQLLLVLQLALGKELRLNASACATCENCRMLPELHQSAQQVAELAQGLPGAVKVIESAPQLDYREKSCSRREFFNFLNRRSRQTGMSLVTRLHLDTTSGSYGKKNIPKTRQLLLQLGKASSAIREMIDSKILRELTFVADCRGCTACVGICPTGALASPDICGNQPQVNKDRCIACNLCVEFCRQSAITVTTP</sequence>
<dbReference type="Gene3D" id="3.30.70.20">
    <property type="match status" value="2"/>
</dbReference>
<dbReference type="Proteomes" id="UP000632828">
    <property type="component" value="Unassembled WGS sequence"/>
</dbReference>
<evidence type="ECO:0000313" key="5">
    <source>
        <dbReference type="EMBL" id="MBD1400126.1"/>
    </source>
</evidence>
<feature type="domain" description="4Fe-4S ferredoxin-type" evidence="4">
    <location>
        <begin position="252"/>
        <end position="280"/>
    </location>
</feature>
<keyword evidence="3" id="KW-0411">Iron-sulfur</keyword>
<dbReference type="RefSeq" id="WP_191154605.1">
    <property type="nucleotide sequence ID" value="NZ_JACWUN010000005.1"/>
</dbReference>
<evidence type="ECO:0000313" key="6">
    <source>
        <dbReference type="Proteomes" id="UP000632828"/>
    </source>
</evidence>
<dbReference type="SUPFAM" id="SSF54862">
    <property type="entry name" value="4Fe-4S ferredoxins"/>
    <property type="match status" value="2"/>
</dbReference>
<keyword evidence="2" id="KW-0408">Iron</keyword>
<dbReference type="Pfam" id="PF00037">
    <property type="entry name" value="Fer4"/>
    <property type="match status" value="2"/>
</dbReference>
<keyword evidence="1" id="KW-0479">Metal-binding</keyword>
<gene>
    <name evidence="5" type="ORF">ICT70_05525</name>
</gene>
<comment type="caution">
    <text evidence="5">The sequence shown here is derived from an EMBL/GenBank/DDBJ whole genome shotgun (WGS) entry which is preliminary data.</text>
</comment>
<feature type="domain" description="4Fe-4S ferredoxin-type" evidence="4">
    <location>
        <begin position="283"/>
        <end position="312"/>
    </location>
</feature>
<dbReference type="PANTHER" id="PTHR43122">
    <property type="entry name" value="FERREDOXIN SUBUNIT OF PYRUVATE:FLAVODOXIN OXIDOREDUCTASE-RELATED"/>
    <property type="match status" value="1"/>
</dbReference>
<dbReference type="PROSITE" id="PS00198">
    <property type="entry name" value="4FE4S_FER_1"/>
    <property type="match status" value="2"/>
</dbReference>
<reference evidence="5" key="1">
    <citation type="submission" date="2020-09" db="EMBL/GenBank/DDBJ databases">
        <title>Pelobacter alkaliphilus sp. nov., a novel anaerobic arsenate-reducing bacterium from terrestrial mud volcano.</title>
        <authorList>
            <person name="Khomyakova M.A."/>
            <person name="Merkel A.Y."/>
            <person name="Slobodkin A.I."/>
        </authorList>
    </citation>
    <scope>NUCLEOTIDE SEQUENCE</scope>
    <source>
        <strain evidence="5">M08fum</strain>
    </source>
</reference>
<dbReference type="InterPro" id="IPR017900">
    <property type="entry name" value="4Fe4S_Fe_S_CS"/>
</dbReference>
<dbReference type="EMBL" id="JACWUN010000005">
    <property type="protein sequence ID" value="MBD1400126.1"/>
    <property type="molecule type" value="Genomic_DNA"/>
</dbReference>
<protein>
    <submittedName>
        <fullName evidence="5">4Fe-4S binding protein</fullName>
    </submittedName>
</protein>
<dbReference type="GO" id="GO:0046872">
    <property type="term" value="F:metal ion binding"/>
    <property type="evidence" value="ECO:0007669"/>
    <property type="project" value="UniProtKB-KW"/>
</dbReference>
<name>A0A8J6UQZ6_9BACT</name>
<dbReference type="AlphaFoldDB" id="A0A8J6UQZ6"/>
<dbReference type="PROSITE" id="PS51379">
    <property type="entry name" value="4FE4S_FER_2"/>
    <property type="match status" value="3"/>
</dbReference>
<proteinExistence type="predicted"/>
<feature type="domain" description="4Fe-4S ferredoxin-type" evidence="4">
    <location>
        <begin position="51"/>
        <end position="80"/>
    </location>
</feature>
<keyword evidence="6" id="KW-1185">Reference proteome</keyword>
<dbReference type="SUPFAM" id="SSF46548">
    <property type="entry name" value="alpha-helical ferredoxin"/>
    <property type="match status" value="1"/>
</dbReference>
<dbReference type="GO" id="GO:0051536">
    <property type="term" value="F:iron-sulfur cluster binding"/>
    <property type="evidence" value="ECO:0007669"/>
    <property type="project" value="UniProtKB-KW"/>
</dbReference>
<evidence type="ECO:0000259" key="4">
    <source>
        <dbReference type="PROSITE" id="PS51379"/>
    </source>
</evidence>
<dbReference type="PANTHER" id="PTHR43122:SF1">
    <property type="entry name" value="IRON-SULFUR-BINDING PROTEIN"/>
    <property type="match status" value="1"/>
</dbReference>
<dbReference type="InterPro" id="IPR017896">
    <property type="entry name" value="4Fe4S_Fe-S-bd"/>
</dbReference>
<evidence type="ECO:0000256" key="3">
    <source>
        <dbReference type="ARBA" id="ARBA00023014"/>
    </source>
</evidence>
<accession>A0A8J6UQZ6</accession>
<organism evidence="5 6">
    <name type="scientific">Pelovirga terrestris</name>
    <dbReference type="NCBI Taxonomy" id="2771352"/>
    <lineage>
        <taxon>Bacteria</taxon>
        <taxon>Pseudomonadati</taxon>
        <taxon>Thermodesulfobacteriota</taxon>
        <taxon>Desulfuromonadia</taxon>
        <taxon>Geobacterales</taxon>
        <taxon>Geobacteraceae</taxon>
        <taxon>Pelovirga</taxon>
    </lineage>
</organism>
<evidence type="ECO:0000256" key="2">
    <source>
        <dbReference type="ARBA" id="ARBA00023004"/>
    </source>
</evidence>